<organism evidence="1 2">
    <name type="scientific">Cnuibacter physcomitrellae</name>
    <dbReference type="NCBI Taxonomy" id="1619308"/>
    <lineage>
        <taxon>Bacteria</taxon>
        <taxon>Bacillati</taxon>
        <taxon>Actinomycetota</taxon>
        <taxon>Actinomycetes</taxon>
        <taxon>Micrococcales</taxon>
        <taxon>Microbacteriaceae</taxon>
        <taxon>Cnuibacter</taxon>
    </lineage>
</organism>
<dbReference type="AlphaFoldDB" id="A0A1X9LR05"/>
<name>A0A1X9LR05_9MICO</name>
<sequence length="183" mass="19965">MPRKADEFDVATSIDIWKTIVGVQQHFNDIGWRIRSLAITALTFALGATFFGYLNAKSVNVGTWTFNPSVFVPVLGLSIWALFWFADGIWYHRLLRGAQKAAGPIEDALKAHGIDAGLSTAITEASHEKWFGREMNSTRKLNIFYGSGTGILLLVALGVFALTLNWEVVLGSVQPTGTPSPAP</sequence>
<dbReference type="Proteomes" id="UP000192775">
    <property type="component" value="Plasmid unnamed1"/>
</dbReference>
<evidence type="ECO:0000313" key="1">
    <source>
        <dbReference type="EMBL" id="ARJ07557.1"/>
    </source>
</evidence>
<dbReference type="EMBL" id="CP020716">
    <property type="protein sequence ID" value="ARJ07557.1"/>
    <property type="molecule type" value="Genomic_DNA"/>
</dbReference>
<dbReference type="KEGG" id="cphy:B5808_19355"/>
<accession>A0A1X9LR05</accession>
<protein>
    <submittedName>
        <fullName evidence="1">Uncharacterized protein</fullName>
    </submittedName>
</protein>
<proteinExistence type="predicted"/>
<evidence type="ECO:0000313" key="2">
    <source>
        <dbReference type="Proteomes" id="UP000192775"/>
    </source>
</evidence>
<keyword evidence="2" id="KW-1185">Reference proteome</keyword>
<geneLocation type="plasmid" evidence="1">
    <name>unnamed1</name>
</geneLocation>
<gene>
    <name evidence="1" type="ORF">B5808_19355</name>
</gene>
<keyword evidence="1" id="KW-0614">Plasmid</keyword>
<dbReference type="RefSeq" id="WP_085021692.1">
    <property type="nucleotide sequence ID" value="NZ_BMHD01000003.1"/>
</dbReference>
<reference evidence="1 2" key="1">
    <citation type="submission" date="2017-04" db="EMBL/GenBank/DDBJ databases">
        <authorList>
            <person name="Afonso C.L."/>
            <person name="Miller P.J."/>
            <person name="Scott M.A."/>
            <person name="Spackman E."/>
            <person name="Goraichik I."/>
            <person name="Dimitrov K.M."/>
            <person name="Suarez D.L."/>
            <person name="Swayne D.E."/>
        </authorList>
    </citation>
    <scope>NUCLEOTIDE SEQUENCE [LARGE SCALE GENOMIC DNA]</scope>
    <source>
        <strain evidence="2">XA(T)</strain>
        <plasmid evidence="2">Plasmid unnamed1</plasmid>
    </source>
</reference>